<dbReference type="STRING" id="4232.A0A251U2B9"/>
<dbReference type="InterPro" id="IPR044552">
    <property type="entry name" value="GLIP1-5/GLL25"/>
</dbReference>
<dbReference type="SUPFAM" id="SSF52266">
    <property type="entry name" value="SGNH hydrolase"/>
    <property type="match status" value="1"/>
</dbReference>
<evidence type="ECO:0000256" key="1">
    <source>
        <dbReference type="ARBA" id="ARBA00008668"/>
    </source>
</evidence>
<dbReference type="Proteomes" id="UP000215914">
    <property type="component" value="Chromosome 8"/>
</dbReference>
<dbReference type="PANTHER" id="PTHR45966">
    <property type="entry name" value="GDSL-LIKE LIPASE/ACYLHYDROLASE"/>
    <property type="match status" value="1"/>
</dbReference>
<evidence type="ECO:0000256" key="2">
    <source>
        <dbReference type="ARBA" id="ARBA00022729"/>
    </source>
</evidence>
<accession>A0A251U2B9</accession>
<dbReference type="EMBL" id="MNCJ02000323">
    <property type="protein sequence ID" value="KAF5794019.1"/>
    <property type="molecule type" value="Genomic_DNA"/>
</dbReference>
<feature type="signal peptide" evidence="3">
    <location>
        <begin position="1"/>
        <end position="27"/>
    </location>
</feature>
<dbReference type="InterPro" id="IPR036514">
    <property type="entry name" value="SGNH_hydro_sf"/>
</dbReference>
<reference evidence="5" key="2">
    <citation type="submission" date="2017-02" db="EMBL/GenBank/DDBJ databases">
        <title>Sunflower complete genome.</title>
        <authorList>
            <person name="Langlade N."/>
            <person name="Munos S."/>
        </authorList>
    </citation>
    <scope>NUCLEOTIDE SEQUENCE [LARGE SCALE GENOMIC DNA]</scope>
    <source>
        <tissue evidence="5">Leaves</tissue>
    </source>
</reference>
<keyword evidence="5" id="KW-0378">Hydrolase</keyword>
<dbReference type="Pfam" id="PF00657">
    <property type="entry name" value="Lipase_GDSL"/>
    <property type="match status" value="1"/>
</dbReference>
<reference evidence="4" key="3">
    <citation type="submission" date="2020-06" db="EMBL/GenBank/DDBJ databases">
        <title>Helianthus annuus Genome sequencing and assembly Release 2.</title>
        <authorList>
            <person name="Gouzy J."/>
            <person name="Langlade N."/>
            <person name="Munos S."/>
        </authorList>
    </citation>
    <scope>NUCLEOTIDE SEQUENCE</scope>
    <source>
        <tissue evidence="4">Leaves</tissue>
    </source>
</reference>
<dbReference type="Gramene" id="mRNA:HanXRQr2_Chr08g0323431">
    <property type="protein sequence ID" value="mRNA:HanXRQr2_Chr08g0323431"/>
    <property type="gene ID" value="HanXRQr2_Chr08g0323431"/>
</dbReference>
<sequence>MIGMMERFPHLIIFLGVFLTALASVDAEVKSVFVFGDSQFDAGNNQYLKDCKLKANFKPYGSSFFNHPTGRFTNGRTVADFIAQYLEIEFQKPYQEVYRLLAKDSRMPFPSNGLNFASAGSGLLPDTNKKAGVTSIQVQLQQFEALLAKPPHLENSTHQHIHLKQINESLFFLVSGGNDVFSYFLLPGASNMTMETYVDAMLKEVDRFITKIYMNGGRRIVLFSLGPIGCIPGRVLIRGTPTDRCLDKMDEMAVYFNAGLKRFAYSIPSKYPGAIGLYAAVYVTGQKYRDNAKEYGFTNINDACCGNGPLNGGWQCGIFGYKMCKNPNEYFFWDFFHPSERTYELIAKAFWAGDKDEISPINLKTLVHIYNKTLPIH</sequence>
<keyword evidence="2 3" id="KW-0732">Signal</keyword>
<feature type="chain" id="PRO_5012445396" evidence="3">
    <location>
        <begin position="28"/>
        <end position="377"/>
    </location>
</feature>
<dbReference type="EMBL" id="CM007897">
    <property type="protein sequence ID" value="OTG17507.1"/>
    <property type="molecule type" value="Genomic_DNA"/>
</dbReference>
<evidence type="ECO:0000313" key="6">
    <source>
        <dbReference type="Proteomes" id="UP000215914"/>
    </source>
</evidence>
<name>A0A251U2B9_HELAN</name>
<evidence type="ECO:0000313" key="5">
    <source>
        <dbReference type="EMBL" id="OTG17507.1"/>
    </source>
</evidence>
<proteinExistence type="inferred from homology"/>
<dbReference type="PANTHER" id="PTHR45966:SF35">
    <property type="entry name" value="GDSL LIPASE_ESTERASE, SGNH HYDROLASE SUPERFAMILY"/>
    <property type="match status" value="1"/>
</dbReference>
<dbReference type="InterPro" id="IPR001087">
    <property type="entry name" value="GDSL"/>
</dbReference>
<dbReference type="GO" id="GO:0016788">
    <property type="term" value="F:hydrolase activity, acting on ester bonds"/>
    <property type="evidence" value="ECO:0007669"/>
    <property type="project" value="InterPro"/>
</dbReference>
<dbReference type="InParanoid" id="A0A251U2B9"/>
<protein>
    <submittedName>
        <fullName evidence="4">GDSL lipase/esterase, SGNH hydrolase superfamily</fullName>
    </submittedName>
    <submittedName>
        <fullName evidence="5">Putative GDSL-motif lipase/hydrolase 6</fullName>
    </submittedName>
</protein>
<dbReference type="CDD" id="cd01837">
    <property type="entry name" value="SGNH_plant_lipase_like"/>
    <property type="match status" value="1"/>
</dbReference>
<dbReference type="FunCoup" id="A0A251U2B9">
    <property type="interactions" value="96"/>
</dbReference>
<dbReference type="AlphaFoldDB" id="A0A251U2B9"/>
<dbReference type="OMA" id="ENSTHQH"/>
<evidence type="ECO:0000256" key="3">
    <source>
        <dbReference type="SAM" id="SignalP"/>
    </source>
</evidence>
<evidence type="ECO:0000313" key="4">
    <source>
        <dbReference type="EMBL" id="KAF5794019.1"/>
    </source>
</evidence>
<organism evidence="5 6">
    <name type="scientific">Helianthus annuus</name>
    <name type="common">Common sunflower</name>
    <dbReference type="NCBI Taxonomy" id="4232"/>
    <lineage>
        <taxon>Eukaryota</taxon>
        <taxon>Viridiplantae</taxon>
        <taxon>Streptophyta</taxon>
        <taxon>Embryophyta</taxon>
        <taxon>Tracheophyta</taxon>
        <taxon>Spermatophyta</taxon>
        <taxon>Magnoliopsida</taxon>
        <taxon>eudicotyledons</taxon>
        <taxon>Gunneridae</taxon>
        <taxon>Pentapetalae</taxon>
        <taxon>asterids</taxon>
        <taxon>campanulids</taxon>
        <taxon>Asterales</taxon>
        <taxon>Asteraceae</taxon>
        <taxon>Asteroideae</taxon>
        <taxon>Heliantheae alliance</taxon>
        <taxon>Heliantheae</taxon>
        <taxon>Helianthus</taxon>
    </lineage>
</organism>
<comment type="similarity">
    <text evidence="1">Belongs to the 'GDSL' lipolytic enzyme family.</text>
</comment>
<dbReference type="InterPro" id="IPR035669">
    <property type="entry name" value="SGNH_plant_lipase-like"/>
</dbReference>
<reference evidence="4 6" key="1">
    <citation type="journal article" date="2017" name="Nature">
        <title>The sunflower genome provides insights into oil metabolism, flowering and Asterid evolution.</title>
        <authorList>
            <person name="Badouin H."/>
            <person name="Gouzy J."/>
            <person name="Grassa C.J."/>
            <person name="Murat F."/>
            <person name="Staton S.E."/>
            <person name="Cottret L."/>
            <person name="Lelandais-Briere C."/>
            <person name="Owens G.L."/>
            <person name="Carrere S."/>
            <person name="Mayjonade B."/>
            <person name="Legrand L."/>
            <person name="Gill N."/>
            <person name="Kane N.C."/>
            <person name="Bowers J.E."/>
            <person name="Hubner S."/>
            <person name="Bellec A."/>
            <person name="Berard A."/>
            <person name="Berges H."/>
            <person name="Blanchet N."/>
            <person name="Boniface M.C."/>
            <person name="Brunel D."/>
            <person name="Catrice O."/>
            <person name="Chaidir N."/>
            <person name="Claudel C."/>
            <person name="Donnadieu C."/>
            <person name="Faraut T."/>
            <person name="Fievet G."/>
            <person name="Helmstetter N."/>
            <person name="King M."/>
            <person name="Knapp S.J."/>
            <person name="Lai Z."/>
            <person name="Le Paslier M.C."/>
            <person name="Lippi Y."/>
            <person name="Lorenzon L."/>
            <person name="Mandel J.R."/>
            <person name="Marage G."/>
            <person name="Marchand G."/>
            <person name="Marquand E."/>
            <person name="Bret-Mestries E."/>
            <person name="Morien E."/>
            <person name="Nambeesan S."/>
            <person name="Nguyen T."/>
            <person name="Pegot-Espagnet P."/>
            <person name="Pouilly N."/>
            <person name="Raftis F."/>
            <person name="Sallet E."/>
            <person name="Schiex T."/>
            <person name="Thomas J."/>
            <person name="Vandecasteele C."/>
            <person name="Vares D."/>
            <person name="Vear F."/>
            <person name="Vautrin S."/>
            <person name="Crespi M."/>
            <person name="Mangin B."/>
            <person name="Burke J.M."/>
            <person name="Salse J."/>
            <person name="Munos S."/>
            <person name="Vincourt P."/>
            <person name="Rieseberg L.H."/>
            <person name="Langlade N.B."/>
        </authorList>
    </citation>
    <scope>NUCLEOTIDE SEQUENCE [LARGE SCALE GENOMIC DNA]</scope>
    <source>
        <strain evidence="6">cv. SF193</strain>
        <tissue evidence="4">Leaves</tissue>
    </source>
</reference>
<keyword evidence="6" id="KW-1185">Reference proteome</keyword>
<dbReference type="Gene3D" id="3.40.50.1110">
    <property type="entry name" value="SGNH hydrolase"/>
    <property type="match status" value="1"/>
</dbReference>
<gene>
    <name evidence="5" type="primary">GLIP6</name>
    <name evidence="5" type="ORF">HannXRQ_Chr08g0212921</name>
    <name evidence="4" type="ORF">HanXRQr2_Chr08g0323431</name>
</gene>